<dbReference type="InterPro" id="IPR012677">
    <property type="entry name" value="Nucleotide-bd_a/b_plait_sf"/>
</dbReference>
<dbReference type="SUPFAM" id="SSF54928">
    <property type="entry name" value="RNA-binding domain, RBD"/>
    <property type="match status" value="4"/>
</dbReference>
<evidence type="ECO:0000256" key="2">
    <source>
        <dbReference type="ARBA" id="ARBA00022737"/>
    </source>
</evidence>
<dbReference type="Proteomes" id="UP000664521">
    <property type="component" value="Unassembled WGS sequence"/>
</dbReference>
<evidence type="ECO:0000256" key="3">
    <source>
        <dbReference type="ARBA" id="ARBA00022884"/>
    </source>
</evidence>
<organism evidence="8 9">
    <name type="scientific">Heterodermia speciosa</name>
    <dbReference type="NCBI Taxonomy" id="116794"/>
    <lineage>
        <taxon>Eukaryota</taxon>
        <taxon>Fungi</taxon>
        <taxon>Dikarya</taxon>
        <taxon>Ascomycota</taxon>
        <taxon>Pezizomycotina</taxon>
        <taxon>Lecanoromycetes</taxon>
        <taxon>OSLEUM clade</taxon>
        <taxon>Lecanoromycetidae</taxon>
        <taxon>Caliciales</taxon>
        <taxon>Physciaceae</taxon>
        <taxon>Heterodermia</taxon>
    </lineage>
</organism>
<feature type="domain" description="RRM" evidence="7">
    <location>
        <begin position="151"/>
        <end position="229"/>
    </location>
</feature>
<dbReference type="SMART" id="SM00360">
    <property type="entry name" value="RRM"/>
    <property type="match status" value="4"/>
</dbReference>
<comment type="caution">
    <text evidence="8">The sequence shown here is derived from an EMBL/GenBank/DDBJ whole genome shotgun (WGS) entry which is preliminary data.</text>
</comment>
<evidence type="ECO:0000256" key="1">
    <source>
        <dbReference type="ARBA" id="ARBA00004123"/>
    </source>
</evidence>
<dbReference type="SMART" id="SM00361">
    <property type="entry name" value="RRM_1"/>
    <property type="match status" value="2"/>
</dbReference>
<proteinExistence type="predicted"/>
<evidence type="ECO:0000313" key="9">
    <source>
        <dbReference type="Proteomes" id="UP000664521"/>
    </source>
</evidence>
<dbReference type="CDD" id="cd12676">
    <property type="entry name" value="RRM3_Nop4p"/>
    <property type="match status" value="1"/>
</dbReference>
<name>A0A8H3IA13_9LECA</name>
<evidence type="ECO:0000256" key="4">
    <source>
        <dbReference type="ARBA" id="ARBA00023242"/>
    </source>
</evidence>
<keyword evidence="2" id="KW-0677">Repeat</keyword>
<keyword evidence="9" id="KW-1185">Reference proteome</keyword>
<dbReference type="PANTHER" id="PTHR48039">
    <property type="entry name" value="RNA-BINDING MOTIF PROTEIN 14B"/>
    <property type="match status" value="1"/>
</dbReference>
<dbReference type="PANTHER" id="PTHR48039:SF5">
    <property type="entry name" value="RNA-BINDING PROTEIN 28"/>
    <property type="match status" value="1"/>
</dbReference>
<dbReference type="PROSITE" id="PS50102">
    <property type="entry name" value="RRM"/>
    <property type="match status" value="4"/>
</dbReference>
<dbReference type="FunFam" id="3.30.70.330:FF:000406">
    <property type="entry name" value="Related to Nucleolar protein NOP4"/>
    <property type="match status" value="1"/>
</dbReference>
<dbReference type="GO" id="GO:0005730">
    <property type="term" value="C:nucleolus"/>
    <property type="evidence" value="ECO:0007669"/>
    <property type="project" value="TreeGrafter"/>
</dbReference>
<evidence type="ECO:0000313" key="8">
    <source>
        <dbReference type="EMBL" id="CAF9910628.1"/>
    </source>
</evidence>
<gene>
    <name evidence="8" type="primary">NOP4</name>
    <name evidence="8" type="ORF">HETSPECPRED_010128</name>
</gene>
<dbReference type="Pfam" id="PF00076">
    <property type="entry name" value="RRM_1"/>
    <property type="match status" value="3"/>
</dbReference>
<evidence type="ECO:0000256" key="5">
    <source>
        <dbReference type="PROSITE-ProRule" id="PRU00176"/>
    </source>
</evidence>
<feature type="region of interest" description="Disordered" evidence="6">
    <location>
        <begin position="648"/>
        <end position="746"/>
    </location>
</feature>
<dbReference type="InterPro" id="IPR051945">
    <property type="entry name" value="RRM_MRD1_RNA_proc_ribogen"/>
</dbReference>
<dbReference type="InterPro" id="IPR003954">
    <property type="entry name" value="RRM_euk-type"/>
</dbReference>
<dbReference type="GO" id="GO:0003729">
    <property type="term" value="F:mRNA binding"/>
    <property type="evidence" value="ECO:0007669"/>
    <property type="project" value="TreeGrafter"/>
</dbReference>
<dbReference type="Gene3D" id="3.30.70.330">
    <property type="match status" value="4"/>
</dbReference>
<dbReference type="AlphaFoldDB" id="A0A8H3IA13"/>
<dbReference type="EMBL" id="CAJPDS010000009">
    <property type="protein sequence ID" value="CAF9910628.1"/>
    <property type="molecule type" value="Genomic_DNA"/>
</dbReference>
<dbReference type="InterPro" id="IPR000504">
    <property type="entry name" value="RRM_dom"/>
</dbReference>
<comment type="subcellular location">
    <subcellularLocation>
        <location evidence="1">Nucleus</location>
    </subcellularLocation>
</comment>
<accession>A0A8H3IA13</accession>
<feature type="domain" description="RRM" evidence="7">
    <location>
        <begin position="495"/>
        <end position="618"/>
    </location>
</feature>
<dbReference type="InterPro" id="IPR034808">
    <property type="entry name" value="Nop4p_RRM3"/>
</dbReference>
<keyword evidence="4" id="KW-0539">Nucleus</keyword>
<feature type="region of interest" description="Disordered" evidence="6">
    <location>
        <begin position="129"/>
        <end position="149"/>
    </location>
</feature>
<reference evidence="8" key="1">
    <citation type="submission" date="2021-03" db="EMBL/GenBank/DDBJ databases">
        <authorList>
            <person name="Tagirdzhanova G."/>
        </authorList>
    </citation>
    <scope>NUCLEOTIDE SEQUENCE</scope>
</reference>
<dbReference type="InterPro" id="IPR035979">
    <property type="entry name" value="RBD_domain_sf"/>
</dbReference>
<sequence>MRKRQRLSLDGQDAVTAYGEDAVTQVDGNASPTSKTKTVFVHSLPANATTESLTEFFSQAFPIKHAIVVVDPDTKISKGYGFVTFADLEDAQHAKDALNGSMYQGRKIRVDLAEPRHRKSCGDHAHQERFVHDGGKKRQRELNQAQTQKPPKLIVRNLPWSVKESDQLALLFRSFGKVKYATVPKKSSGLSAGYGFITLRGEKNAQKAIREMNGKEIDGRQIAVDFAVDKAVWQTIQKNGIDETIDPGLLKAPDEDASAKSEDADTDSHKAALDEDEQIRNLDTEESLLSTNDEEDQNYKQGEPSGSTTTLFVRNVPFDVTDDMIVEHFTLFGPVRYGRVVVDPLTERSRGTAFVCFYNTEDAKKCLRMAPRVLAQPFQAMTAGTAISGTTSKRSLLENSSTDLSGQYTLHDRVLQISQAVDRGEAKRLTLAGSSLRESTNNDKRRLYLLSEGTISASSPLYDQLSPSELKIREESAKQRQALIKSNPALHLSLTRLSVRNLPRTMTSKELKEFARKAVVGFASDVKAGIRRPLSKEEIARGGEEMKQADRERRAKGKGIVRQAKIVFEGLEGGKVREDSGGGRSRGYGFIEYTSHRSALMGLRWLNGHPIEIRTSNGAGQDNDCRSSRDKKKRLIIEFAIENAQVVGRRQEREAKARERSRMCSSGDTKKNVVHHKPGFNDLSEHRPTGTRRRGGAGARSLEPTSKPEVEQTGNRPAATDKLSKRQQIVARKRKLRRSKRTGSLR</sequence>
<feature type="compositionally biased region" description="Basic and acidic residues" evidence="6">
    <location>
        <begin position="649"/>
        <end position="662"/>
    </location>
</feature>
<dbReference type="OrthoDB" id="267048at2759"/>
<feature type="compositionally biased region" description="Basic and acidic residues" evidence="6">
    <location>
        <begin position="252"/>
        <end position="283"/>
    </location>
</feature>
<feature type="domain" description="RRM" evidence="7">
    <location>
        <begin position="309"/>
        <end position="422"/>
    </location>
</feature>
<feature type="compositionally biased region" description="Basic residues" evidence="6">
    <location>
        <begin position="731"/>
        <end position="746"/>
    </location>
</feature>
<evidence type="ECO:0000259" key="7">
    <source>
        <dbReference type="PROSITE" id="PS50102"/>
    </source>
</evidence>
<feature type="region of interest" description="Disordered" evidence="6">
    <location>
        <begin position="245"/>
        <end position="308"/>
    </location>
</feature>
<keyword evidence="3 5" id="KW-0694">RNA-binding</keyword>
<evidence type="ECO:0000256" key="6">
    <source>
        <dbReference type="SAM" id="MobiDB-lite"/>
    </source>
</evidence>
<protein>
    <submittedName>
        <fullName evidence="8">RNA recognition motif-containing protein</fullName>
    </submittedName>
</protein>
<feature type="domain" description="RRM" evidence="7">
    <location>
        <begin position="37"/>
        <end position="115"/>
    </location>
</feature>